<dbReference type="InterPro" id="IPR021830">
    <property type="entry name" value="DUF3422"/>
</dbReference>
<gene>
    <name evidence="2" type="ORF">PS943_01771</name>
</gene>
<dbReference type="Proteomes" id="UP000325645">
    <property type="component" value="Unassembled WGS sequence"/>
</dbReference>
<evidence type="ECO:0000313" key="3">
    <source>
        <dbReference type="Proteomes" id="UP000325645"/>
    </source>
</evidence>
<dbReference type="AlphaFoldDB" id="A0A5E7W6B8"/>
<name>A0A5E7W6B8_PSEFL</name>
<accession>A0A5E7W6B8</accession>
<evidence type="ECO:0008006" key="4">
    <source>
        <dbReference type="Google" id="ProtNLM"/>
    </source>
</evidence>
<evidence type="ECO:0000256" key="1">
    <source>
        <dbReference type="SAM" id="Phobius"/>
    </source>
</evidence>
<keyword evidence="1" id="KW-1133">Transmembrane helix</keyword>
<protein>
    <recommendedName>
        <fullName evidence="4">DUF3422 domain-containing protein</fullName>
    </recommendedName>
</protein>
<sequence>MIRPRSPLSTALHDHFSAKLLVTRGFIDLSHLQQQSINGLNSMHPQRQTLHNELHARPSLYFDEPAHVFHLAFLGGEPECNALLERCCPTPIDPHAAQGITQLDGHALKWERHAEFFTLTLVVTSSSDDLSWTSLPEVLAQKIEAHFPQLINSVQIVVRGESGLDLAGYGFKDPCGSCVGGGDAVVWSDFRLSEDGNNHILFINRRLNAYRQGRMIRRLLEIETYRMMASLSLTTAKTLSAQLDVFDKTLVTLSERNADADSGNAKALLADISNLSAQVVSSTAKTRHRFSATQAYAQLVYERLGELRESHVGDCQRLGVFIERRFKPTVRYCTATEQRLEHLAKSVANLGDLLQARVQVEMEEQNSEILKSLNARADAQIKIQRAVEGLSIIAITYYLLNLLKLGYSGLHLLGVEVAPREAMLAMTPLAIAILALIIFRIKKVKEH</sequence>
<reference evidence="2 3" key="1">
    <citation type="submission" date="2019-09" db="EMBL/GenBank/DDBJ databases">
        <authorList>
            <person name="Chandra G."/>
            <person name="Truman W A."/>
        </authorList>
    </citation>
    <scope>NUCLEOTIDE SEQUENCE [LARGE SCALE GENOMIC DNA]</scope>
    <source>
        <strain evidence="2">PS943</strain>
    </source>
</reference>
<feature type="transmembrane region" description="Helical" evidence="1">
    <location>
        <begin position="422"/>
        <end position="441"/>
    </location>
</feature>
<dbReference type="Pfam" id="PF11902">
    <property type="entry name" value="DUF3422"/>
    <property type="match status" value="1"/>
</dbReference>
<keyword evidence="1" id="KW-0812">Transmembrane</keyword>
<keyword evidence="1" id="KW-0472">Membrane</keyword>
<proteinExistence type="predicted"/>
<dbReference type="EMBL" id="CABVJH010000003">
    <property type="protein sequence ID" value="VVQ30317.1"/>
    <property type="molecule type" value="Genomic_DNA"/>
</dbReference>
<evidence type="ECO:0000313" key="2">
    <source>
        <dbReference type="EMBL" id="VVQ30317.1"/>
    </source>
</evidence>
<organism evidence="2 3">
    <name type="scientific">Pseudomonas fluorescens</name>
    <dbReference type="NCBI Taxonomy" id="294"/>
    <lineage>
        <taxon>Bacteria</taxon>
        <taxon>Pseudomonadati</taxon>
        <taxon>Pseudomonadota</taxon>
        <taxon>Gammaproteobacteria</taxon>
        <taxon>Pseudomonadales</taxon>
        <taxon>Pseudomonadaceae</taxon>
        <taxon>Pseudomonas</taxon>
    </lineage>
</organism>